<evidence type="ECO:0000313" key="11">
    <source>
        <dbReference type="Proteomes" id="UP000695000"/>
    </source>
</evidence>
<comment type="subcellular location">
    <subcellularLocation>
        <location evidence="2">Endomembrane system</location>
    </subcellularLocation>
    <subcellularLocation>
        <location evidence="1">Membrane</location>
        <topology evidence="1">Single-pass membrane protein</topology>
    </subcellularLocation>
</comment>
<feature type="domain" description="Sushi" evidence="10">
    <location>
        <begin position="184"/>
        <end position="250"/>
    </location>
</feature>
<evidence type="ECO:0000256" key="3">
    <source>
        <dbReference type="ARBA" id="ARBA00022692"/>
    </source>
</evidence>
<dbReference type="SMART" id="SM00192">
    <property type="entry name" value="LDLa"/>
    <property type="match status" value="2"/>
</dbReference>
<name>A0ABM1MCI6_NICVS</name>
<keyword evidence="3" id="KW-0812">Transmembrane</keyword>
<feature type="domain" description="Sushi" evidence="10">
    <location>
        <begin position="119"/>
        <end position="180"/>
    </location>
</feature>
<feature type="disulfide bond" evidence="8">
    <location>
        <begin position="38"/>
        <end position="56"/>
    </location>
</feature>
<dbReference type="Pfam" id="PF00057">
    <property type="entry name" value="Ldl_recept_a"/>
    <property type="match status" value="2"/>
</dbReference>
<evidence type="ECO:0000256" key="8">
    <source>
        <dbReference type="PROSITE-ProRule" id="PRU00124"/>
    </source>
</evidence>
<dbReference type="InterPro" id="IPR000436">
    <property type="entry name" value="Sushi_SCR_CCP_dom"/>
</dbReference>
<keyword evidence="4" id="KW-0677">Repeat</keyword>
<feature type="chain" id="PRO_5045232172" evidence="9">
    <location>
        <begin position="17"/>
        <end position="293"/>
    </location>
</feature>
<dbReference type="GeneID" id="108559497"/>
<reference evidence="12" key="1">
    <citation type="submission" date="2025-08" db="UniProtKB">
        <authorList>
            <consortium name="RefSeq"/>
        </authorList>
    </citation>
    <scope>IDENTIFICATION</scope>
    <source>
        <tissue evidence="12">Whole Larva</tissue>
    </source>
</reference>
<dbReference type="SMART" id="SM00032">
    <property type="entry name" value="CCP"/>
    <property type="match status" value="2"/>
</dbReference>
<dbReference type="SUPFAM" id="SSF57424">
    <property type="entry name" value="LDL receptor-like module"/>
    <property type="match status" value="2"/>
</dbReference>
<dbReference type="InterPro" id="IPR036055">
    <property type="entry name" value="LDL_receptor-like_sf"/>
</dbReference>
<evidence type="ECO:0000256" key="9">
    <source>
        <dbReference type="SAM" id="SignalP"/>
    </source>
</evidence>
<dbReference type="SUPFAM" id="SSF57535">
    <property type="entry name" value="Complement control module/SCR domain"/>
    <property type="match status" value="1"/>
</dbReference>
<feature type="disulfide bond" evidence="8">
    <location>
        <begin position="72"/>
        <end position="84"/>
    </location>
</feature>
<keyword evidence="5" id="KW-1133">Transmembrane helix</keyword>
<evidence type="ECO:0000256" key="7">
    <source>
        <dbReference type="ARBA" id="ARBA00023157"/>
    </source>
</evidence>
<proteinExistence type="predicted"/>
<evidence type="ECO:0000256" key="5">
    <source>
        <dbReference type="ARBA" id="ARBA00022989"/>
    </source>
</evidence>
<dbReference type="Gene3D" id="4.10.400.10">
    <property type="entry name" value="Low-density Lipoprotein Receptor"/>
    <property type="match status" value="2"/>
</dbReference>
<protein>
    <submittedName>
        <fullName evidence="12">Low-density lipoprotein receptor-related protein 2-like</fullName>
    </submittedName>
</protein>
<keyword evidence="7 8" id="KW-1015">Disulfide bond</keyword>
<dbReference type="InterPro" id="IPR023415">
    <property type="entry name" value="LDLR_class-A_CS"/>
</dbReference>
<evidence type="ECO:0000256" key="6">
    <source>
        <dbReference type="ARBA" id="ARBA00023136"/>
    </source>
</evidence>
<dbReference type="PANTHER" id="PTHR24270">
    <property type="entry name" value="LOW-DENSITY LIPOPROTEIN RECEPTOR-RELATED"/>
    <property type="match status" value="1"/>
</dbReference>
<evidence type="ECO:0000256" key="2">
    <source>
        <dbReference type="ARBA" id="ARBA00004308"/>
    </source>
</evidence>
<evidence type="ECO:0000256" key="1">
    <source>
        <dbReference type="ARBA" id="ARBA00004167"/>
    </source>
</evidence>
<sequence length="293" mass="32665">MLLKTIFFLLASDAFAANIFVGRERRQTGFCGNERFLCKSGQCIDQLNECDGIPNCIDGSDETADVCSTLRCPNYTFRCSYGACISRQLRCNGENNCRDGSDELDCKAYTEKPAPKYGCALPRQPSNGRWRIYNEERISETHANENTILWFSCNARYKLQPQNNTFALCRNGEWSATAKCTLTCSSVESDDTMLVQCSSNGGIASCSKPYEGTRATIRCRPLYQPTTPNVTVDRICRDGSWNLPLAGELCRPMTTNAPIAPNGGNNTYNFFIVNNYYLDGAKNTTTRKTLAFN</sequence>
<feature type="disulfide bond" evidence="8">
    <location>
        <begin position="79"/>
        <end position="97"/>
    </location>
</feature>
<dbReference type="PROSITE" id="PS50068">
    <property type="entry name" value="LDLRA_2"/>
    <property type="match status" value="2"/>
</dbReference>
<dbReference type="CDD" id="cd00112">
    <property type="entry name" value="LDLa"/>
    <property type="match status" value="2"/>
</dbReference>
<dbReference type="InterPro" id="IPR050685">
    <property type="entry name" value="LDLR"/>
</dbReference>
<evidence type="ECO:0000313" key="12">
    <source>
        <dbReference type="RefSeq" id="XP_017772286.1"/>
    </source>
</evidence>
<dbReference type="Gene3D" id="2.10.70.10">
    <property type="entry name" value="Complement Module, domain 1"/>
    <property type="match status" value="1"/>
</dbReference>
<gene>
    <name evidence="12" type="primary">LOC108559497</name>
</gene>
<dbReference type="InterPro" id="IPR035976">
    <property type="entry name" value="Sushi/SCR/CCP_sf"/>
</dbReference>
<dbReference type="InterPro" id="IPR002172">
    <property type="entry name" value="LDrepeatLR_classA_rpt"/>
</dbReference>
<dbReference type="PROSITE" id="PS01209">
    <property type="entry name" value="LDLRA_1"/>
    <property type="match status" value="1"/>
</dbReference>
<dbReference type="PRINTS" id="PR00261">
    <property type="entry name" value="LDLRECEPTOR"/>
</dbReference>
<keyword evidence="6" id="KW-0472">Membrane</keyword>
<evidence type="ECO:0000256" key="4">
    <source>
        <dbReference type="ARBA" id="ARBA00022737"/>
    </source>
</evidence>
<comment type="caution">
    <text evidence="8">Lacks conserved residue(s) required for the propagation of feature annotation.</text>
</comment>
<keyword evidence="9" id="KW-0732">Signal</keyword>
<dbReference type="Proteomes" id="UP000695000">
    <property type="component" value="Unplaced"/>
</dbReference>
<feature type="disulfide bond" evidence="8">
    <location>
        <begin position="31"/>
        <end position="43"/>
    </location>
</feature>
<organism evidence="11 12">
    <name type="scientific">Nicrophorus vespilloides</name>
    <name type="common">Boreal carrion beetle</name>
    <dbReference type="NCBI Taxonomy" id="110193"/>
    <lineage>
        <taxon>Eukaryota</taxon>
        <taxon>Metazoa</taxon>
        <taxon>Ecdysozoa</taxon>
        <taxon>Arthropoda</taxon>
        <taxon>Hexapoda</taxon>
        <taxon>Insecta</taxon>
        <taxon>Pterygota</taxon>
        <taxon>Neoptera</taxon>
        <taxon>Endopterygota</taxon>
        <taxon>Coleoptera</taxon>
        <taxon>Polyphaga</taxon>
        <taxon>Staphyliniformia</taxon>
        <taxon>Silphidae</taxon>
        <taxon>Nicrophorinae</taxon>
        <taxon>Nicrophorus</taxon>
    </lineage>
</organism>
<accession>A0ABM1MCI6</accession>
<feature type="disulfide bond" evidence="8">
    <location>
        <begin position="91"/>
        <end position="106"/>
    </location>
</feature>
<keyword evidence="11" id="KW-1185">Reference proteome</keyword>
<dbReference type="RefSeq" id="XP_017772286.1">
    <property type="nucleotide sequence ID" value="XM_017916797.1"/>
</dbReference>
<feature type="signal peptide" evidence="9">
    <location>
        <begin position="1"/>
        <end position="16"/>
    </location>
</feature>
<evidence type="ECO:0000259" key="10">
    <source>
        <dbReference type="SMART" id="SM00032"/>
    </source>
</evidence>